<dbReference type="Proteomes" id="UP001215461">
    <property type="component" value="Unassembled WGS sequence"/>
</dbReference>
<reference evidence="11 12" key="1">
    <citation type="submission" date="2020-03" db="EMBL/GenBank/DDBJ databases">
        <title>Comparative genomics of Weissella paramesenteroides.</title>
        <authorList>
            <person name="Kant R."/>
            <person name="Takala T."/>
            <person name="Saris P."/>
        </authorList>
    </citation>
    <scope>NUCLEOTIDE SEQUENCE [LARGE SCALE GENOMIC DNA]</scope>
    <source>
        <strain evidence="11 12">SJ27-4</strain>
    </source>
</reference>
<dbReference type="Gene3D" id="3.30.160.70">
    <property type="entry name" value="Methylated DNA-protein cysteine methyltransferase domain"/>
    <property type="match status" value="1"/>
</dbReference>
<organism evidence="11 12">
    <name type="scientific">Weissella paramesenteroides</name>
    <name type="common">Leuconostoc paramesenteroides</name>
    <dbReference type="NCBI Taxonomy" id="1249"/>
    <lineage>
        <taxon>Bacteria</taxon>
        <taxon>Bacillati</taxon>
        <taxon>Bacillota</taxon>
        <taxon>Bacilli</taxon>
        <taxon>Lactobacillales</taxon>
        <taxon>Lactobacillaceae</taxon>
        <taxon>Weissella</taxon>
    </lineage>
</organism>
<dbReference type="RefSeq" id="WP_150191443.1">
    <property type="nucleotide sequence ID" value="NZ_CP049940.1"/>
</dbReference>
<dbReference type="EC" id="2.1.1.63" evidence="3"/>
<dbReference type="GO" id="GO:0006281">
    <property type="term" value="P:DNA repair"/>
    <property type="evidence" value="ECO:0007669"/>
    <property type="project" value="UniProtKB-KW"/>
</dbReference>
<dbReference type="InterPro" id="IPR008332">
    <property type="entry name" value="MethylG_MeTrfase_N"/>
</dbReference>
<comment type="catalytic activity">
    <reaction evidence="8">
        <text>a 6-O-methyl-2'-deoxyguanosine in DNA + L-cysteinyl-[protein] = S-methyl-L-cysteinyl-[protein] + a 2'-deoxyguanosine in DNA</text>
        <dbReference type="Rhea" id="RHEA:24000"/>
        <dbReference type="Rhea" id="RHEA-COMP:10131"/>
        <dbReference type="Rhea" id="RHEA-COMP:10132"/>
        <dbReference type="Rhea" id="RHEA-COMP:11367"/>
        <dbReference type="Rhea" id="RHEA-COMP:11368"/>
        <dbReference type="ChEBI" id="CHEBI:29950"/>
        <dbReference type="ChEBI" id="CHEBI:82612"/>
        <dbReference type="ChEBI" id="CHEBI:85445"/>
        <dbReference type="ChEBI" id="CHEBI:85448"/>
        <dbReference type="EC" id="2.1.1.63"/>
    </reaction>
</comment>
<sequence>MEYFQVMQTPLGKVTLLSDGQSFLGCWFENQKHFGGKYDLTKAEESDTLVLQKAKQWLTDYFAGKAPDIATLPIKLKVTPFQQQVLQALQQLPYGHTVTYQQICHLITDDEERAKNLSRAVGHAIGANPFMIFIPCHRVVGSDGSLTGYAGGLARKKALLTLEEADFQE</sequence>
<feature type="domain" description="Methylguanine DNA methyltransferase ribonuclease-like" evidence="10">
    <location>
        <begin position="3"/>
        <end position="76"/>
    </location>
</feature>
<evidence type="ECO:0000259" key="10">
    <source>
        <dbReference type="Pfam" id="PF02870"/>
    </source>
</evidence>
<comment type="caution">
    <text evidence="11">The sequence shown here is derived from an EMBL/GenBank/DDBJ whole genome shotgun (WGS) entry which is preliminary data.</text>
</comment>
<dbReference type="NCBIfam" id="TIGR00589">
    <property type="entry name" value="ogt"/>
    <property type="match status" value="1"/>
</dbReference>
<dbReference type="EMBL" id="JAANXN010000003">
    <property type="protein sequence ID" value="MDF8370555.1"/>
    <property type="molecule type" value="Genomic_DNA"/>
</dbReference>
<dbReference type="InterPro" id="IPR036217">
    <property type="entry name" value="MethylDNA_cys_MeTrfase_DNAb"/>
</dbReference>
<keyword evidence="4" id="KW-0489">Methyltransferase</keyword>
<dbReference type="SUPFAM" id="SSF53155">
    <property type="entry name" value="Methylated DNA-protein cysteine methyltransferase domain"/>
    <property type="match status" value="1"/>
</dbReference>
<dbReference type="Pfam" id="PF02870">
    <property type="entry name" value="Methyltransf_1N"/>
    <property type="match status" value="1"/>
</dbReference>
<evidence type="ECO:0000256" key="5">
    <source>
        <dbReference type="ARBA" id="ARBA00022679"/>
    </source>
</evidence>
<evidence type="ECO:0000256" key="8">
    <source>
        <dbReference type="ARBA" id="ARBA00049348"/>
    </source>
</evidence>
<evidence type="ECO:0000256" key="6">
    <source>
        <dbReference type="ARBA" id="ARBA00022763"/>
    </source>
</evidence>
<dbReference type="PANTHER" id="PTHR10815:SF5">
    <property type="entry name" value="METHYLATED-DNA--PROTEIN-CYSTEINE METHYLTRANSFERASE"/>
    <property type="match status" value="1"/>
</dbReference>
<evidence type="ECO:0000313" key="12">
    <source>
        <dbReference type="Proteomes" id="UP001215461"/>
    </source>
</evidence>
<proteinExistence type="inferred from homology"/>
<evidence type="ECO:0000259" key="9">
    <source>
        <dbReference type="Pfam" id="PF01035"/>
    </source>
</evidence>
<evidence type="ECO:0000256" key="1">
    <source>
        <dbReference type="ARBA" id="ARBA00001286"/>
    </source>
</evidence>
<name>A0ABD4XHN0_WEIPA</name>
<dbReference type="GO" id="GO:0032259">
    <property type="term" value="P:methylation"/>
    <property type="evidence" value="ECO:0007669"/>
    <property type="project" value="UniProtKB-KW"/>
</dbReference>
<dbReference type="GO" id="GO:0003908">
    <property type="term" value="F:methylated-DNA-[protein]-cysteine S-methyltransferase activity"/>
    <property type="evidence" value="ECO:0007669"/>
    <property type="project" value="UniProtKB-EC"/>
</dbReference>
<dbReference type="InterPro" id="IPR001497">
    <property type="entry name" value="MethylDNA_cys_MeTrfase_AS"/>
</dbReference>
<evidence type="ECO:0000256" key="3">
    <source>
        <dbReference type="ARBA" id="ARBA00011918"/>
    </source>
</evidence>
<feature type="domain" description="Methylated-DNA-[protein]-cysteine S-methyltransferase DNA binding" evidence="9">
    <location>
        <begin position="80"/>
        <end position="164"/>
    </location>
</feature>
<dbReference type="PANTHER" id="PTHR10815">
    <property type="entry name" value="METHYLATED-DNA--PROTEIN-CYSTEINE METHYLTRANSFERASE"/>
    <property type="match status" value="1"/>
</dbReference>
<evidence type="ECO:0000256" key="2">
    <source>
        <dbReference type="ARBA" id="ARBA00008711"/>
    </source>
</evidence>
<dbReference type="PROSITE" id="PS00374">
    <property type="entry name" value="MGMT"/>
    <property type="match status" value="1"/>
</dbReference>
<dbReference type="Gene3D" id="1.10.10.10">
    <property type="entry name" value="Winged helix-like DNA-binding domain superfamily/Winged helix DNA-binding domain"/>
    <property type="match status" value="1"/>
</dbReference>
<evidence type="ECO:0000256" key="7">
    <source>
        <dbReference type="ARBA" id="ARBA00023204"/>
    </source>
</evidence>
<keyword evidence="6" id="KW-0227">DNA damage</keyword>
<dbReference type="InterPro" id="IPR036631">
    <property type="entry name" value="MGMT_N_sf"/>
</dbReference>
<comment type="similarity">
    <text evidence="2">Belongs to the MGMT family.</text>
</comment>
<dbReference type="CDD" id="cd06445">
    <property type="entry name" value="ATase"/>
    <property type="match status" value="1"/>
</dbReference>
<gene>
    <name evidence="11" type="ORF">G9403_02605</name>
</gene>
<protein>
    <recommendedName>
        <fullName evidence="3">methylated-DNA--[protein]-cysteine S-methyltransferase</fullName>
        <ecNumber evidence="3">2.1.1.63</ecNumber>
    </recommendedName>
</protein>
<keyword evidence="5" id="KW-0808">Transferase</keyword>
<keyword evidence="7" id="KW-0234">DNA repair</keyword>
<evidence type="ECO:0000313" key="11">
    <source>
        <dbReference type="EMBL" id="MDF8370555.1"/>
    </source>
</evidence>
<dbReference type="Pfam" id="PF01035">
    <property type="entry name" value="DNA_binding_1"/>
    <property type="match status" value="1"/>
</dbReference>
<dbReference type="FunFam" id="1.10.10.10:FF:000214">
    <property type="entry name" value="Methylated-DNA--protein-cysteine methyltransferase"/>
    <property type="match status" value="1"/>
</dbReference>
<dbReference type="InterPro" id="IPR014048">
    <property type="entry name" value="MethylDNA_cys_MeTrfase_DNA-bd"/>
</dbReference>
<dbReference type="AlphaFoldDB" id="A0ABD4XHN0"/>
<evidence type="ECO:0000256" key="4">
    <source>
        <dbReference type="ARBA" id="ARBA00022603"/>
    </source>
</evidence>
<comment type="catalytic activity">
    <reaction evidence="1">
        <text>a 4-O-methyl-thymidine in DNA + L-cysteinyl-[protein] = a thymidine in DNA + S-methyl-L-cysteinyl-[protein]</text>
        <dbReference type="Rhea" id="RHEA:53428"/>
        <dbReference type="Rhea" id="RHEA-COMP:10131"/>
        <dbReference type="Rhea" id="RHEA-COMP:10132"/>
        <dbReference type="Rhea" id="RHEA-COMP:13555"/>
        <dbReference type="Rhea" id="RHEA-COMP:13556"/>
        <dbReference type="ChEBI" id="CHEBI:29950"/>
        <dbReference type="ChEBI" id="CHEBI:82612"/>
        <dbReference type="ChEBI" id="CHEBI:137386"/>
        <dbReference type="ChEBI" id="CHEBI:137387"/>
        <dbReference type="EC" id="2.1.1.63"/>
    </reaction>
</comment>
<accession>A0ABD4XHN0</accession>
<dbReference type="InterPro" id="IPR036388">
    <property type="entry name" value="WH-like_DNA-bd_sf"/>
</dbReference>
<dbReference type="SUPFAM" id="SSF46767">
    <property type="entry name" value="Methylated DNA-protein cysteine methyltransferase, C-terminal domain"/>
    <property type="match status" value="1"/>
</dbReference>